<sequence length="135" mass="15075">MHVLQNHAEEIELHFYFHFSQEHSRSTCRMTLFLQGRCWPVRWQWVNYPASHALGSSSVFGDRVKKWHSHLPDNGEAPALAVPAASASPGLHEMERLQTQLKCHLTSESPVEVFTAGHASAARTTGGDIMSGQKV</sequence>
<evidence type="ECO:0000313" key="1">
    <source>
        <dbReference type="EMBL" id="KAF6130799.1"/>
    </source>
</evidence>
<accession>A0A834BKV3</accession>
<reference evidence="1 2" key="1">
    <citation type="journal article" date="2020" name="Nature">
        <title>Six reference-quality genomes reveal evolution of bat adaptations.</title>
        <authorList>
            <person name="Jebb D."/>
            <person name="Huang Z."/>
            <person name="Pippel M."/>
            <person name="Hughes G.M."/>
            <person name="Lavrichenko K."/>
            <person name="Devanna P."/>
            <person name="Winkler S."/>
            <person name="Jermiin L.S."/>
            <person name="Skirmuntt E.C."/>
            <person name="Katzourakis A."/>
            <person name="Burkitt-Gray L."/>
            <person name="Ray D.A."/>
            <person name="Sullivan K.A.M."/>
            <person name="Roscito J.G."/>
            <person name="Kirilenko B.M."/>
            <person name="Davalos L.M."/>
            <person name="Corthals A.P."/>
            <person name="Power M.L."/>
            <person name="Jones G."/>
            <person name="Ransome R.D."/>
            <person name="Dechmann D.K.N."/>
            <person name="Locatelli A.G."/>
            <person name="Puechmaille S.J."/>
            <person name="Fedrigo O."/>
            <person name="Jarvis E.D."/>
            <person name="Hiller M."/>
            <person name="Vernes S.C."/>
            <person name="Myers E.W."/>
            <person name="Teeling E.C."/>
        </authorList>
    </citation>
    <scope>NUCLEOTIDE SEQUENCE [LARGE SCALE GENOMIC DNA]</scope>
    <source>
        <strain evidence="1">Bat1K_MPI-CBG_1</strain>
    </source>
</reference>
<protein>
    <submittedName>
        <fullName evidence="1">Uncharacterized protein</fullName>
    </submittedName>
</protein>
<comment type="caution">
    <text evidence="1">The sequence shown here is derived from an EMBL/GenBank/DDBJ whole genome shotgun (WGS) entry which is preliminary data.</text>
</comment>
<evidence type="ECO:0000313" key="2">
    <source>
        <dbReference type="Proteomes" id="UP000664940"/>
    </source>
</evidence>
<dbReference type="AlphaFoldDB" id="A0A834BKV3"/>
<dbReference type="EMBL" id="JABVXQ010000001">
    <property type="protein sequence ID" value="KAF6130799.1"/>
    <property type="molecule type" value="Genomic_DNA"/>
</dbReference>
<proteinExistence type="predicted"/>
<name>A0A834BKV3_9CHIR</name>
<organism evidence="1 2">
    <name type="scientific">Phyllostomus discolor</name>
    <name type="common">pale spear-nosed bat</name>
    <dbReference type="NCBI Taxonomy" id="89673"/>
    <lineage>
        <taxon>Eukaryota</taxon>
        <taxon>Metazoa</taxon>
        <taxon>Chordata</taxon>
        <taxon>Craniata</taxon>
        <taxon>Vertebrata</taxon>
        <taxon>Euteleostomi</taxon>
        <taxon>Mammalia</taxon>
        <taxon>Eutheria</taxon>
        <taxon>Laurasiatheria</taxon>
        <taxon>Chiroptera</taxon>
        <taxon>Yangochiroptera</taxon>
        <taxon>Phyllostomidae</taxon>
        <taxon>Phyllostominae</taxon>
        <taxon>Phyllostomus</taxon>
    </lineage>
</organism>
<dbReference type="Proteomes" id="UP000664940">
    <property type="component" value="Unassembled WGS sequence"/>
</dbReference>
<gene>
    <name evidence="1" type="ORF">HJG60_007777</name>
</gene>